<name>A0ABN6E5B0_9FIRM</name>
<keyword evidence="1" id="KW-0472">Membrane</keyword>
<protein>
    <submittedName>
        <fullName evidence="2">Uncharacterized protein</fullName>
    </submittedName>
</protein>
<dbReference type="EMBL" id="AP024480">
    <property type="protein sequence ID" value="BCS80437.1"/>
    <property type="molecule type" value="Genomic_DNA"/>
</dbReference>
<keyword evidence="1" id="KW-0812">Transmembrane</keyword>
<dbReference type="Proteomes" id="UP000663623">
    <property type="component" value="Chromosome"/>
</dbReference>
<evidence type="ECO:0000256" key="1">
    <source>
        <dbReference type="SAM" id="Phobius"/>
    </source>
</evidence>
<gene>
    <name evidence="2" type="ORF">CaldiYA01_03970</name>
</gene>
<dbReference type="RefSeq" id="WP_207180777.1">
    <property type="nucleotide sequence ID" value="NZ_AP024480.1"/>
</dbReference>
<keyword evidence="1" id="KW-1133">Transmembrane helix</keyword>
<proteinExistence type="predicted"/>
<reference evidence="2 3" key="1">
    <citation type="submission" date="2021-02" db="EMBL/GenBank/DDBJ databases">
        <title>Nitrogen-fixing ability and nitrogen fixation related genes of thermophilic fermentative bacteria in the genus Caldicellulosiruptor.</title>
        <authorList>
            <person name="Chen Y."/>
            <person name="Nishihara A."/>
            <person name="Haruta S."/>
        </authorList>
    </citation>
    <scope>NUCLEOTIDE SEQUENCE [LARGE SCALE GENOMIC DNA]</scope>
    <source>
        <strain evidence="2 3">YA01</strain>
    </source>
</reference>
<evidence type="ECO:0000313" key="3">
    <source>
        <dbReference type="Proteomes" id="UP000663623"/>
    </source>
</evidence>
<evidence type="ECO:0000313" key="2">
    <source>
        <dbReference type="EMBL" id="BCS80437.1"/>
    </source>
</evidence>
<keyword evidence="3" id="KW-1185">Reference proteome</keyword>
<feature type="transmembrane region" description="Helical" evidence="1">
    <location>
        <begin position="12"/>
        <end position="31"/>
    </location>
</feature>
<accession>A0ABN6E5B0</accession>
<sequence>MKLRKGALSYLRGVFIISFFLMFIVVFVFQYSNSPGIDFLLSLLVAHYICKSIFSLED</sequence>
<organism evidence="2 3">
    <name type="scientific">Caldicellulosiruptor diazotrophicus</name>
    <dbReference type="NCBI Taxonomy" id="2806205"/>
    <lineage>
        <taxon>Bacteria</taxon>
        <taxon>Bacillati</taxon>
        <taxon>Bacillota</taxon>
        <taxon>Bacillota incertae sedis</taxon>
        <taxon>Caldicellulosiruptorales</taxon>
        <taxon>Caldicellulosiruptoraceae</taxon>
        <taxon>Caldicellulosiruptor</taxon>
    </lineage>
</organism>